<feature type="chain" id="PRO_5045062413" evidence="3">
    <location>
        <begin position="20"/>
        <end position="177"/>
    </location>
</feature>
<comment type="similarity">
    <text evidence="1">Belongs to the Skp family.</text>
</comment>
<dbReference type="PANTHER" id="PTHR35089:SF1">
    <property type="entry name" value="CHAPERONE PROTEIN SKP"/>
    <property type="match status" value="1"/>
</dbReference>
<evidence type="ECO:0000256" key="2">
    <source>
        <dbReference type="ARBA" id="ARBA00022729"/>
    </source>
</evidence>
<dbReference type="SUPFAM" id="SSF111384">
    <property type="entry name" value="OmpH-like"/>
    <property type="match status" value="1"/>
</dbReference>
<evidence type="ECO:0000313" key="5">
    <source>
        <dbReference type="Proteomes" id="UP001595907"/>
    </source>
</evidence>
<sequence length="177" mass="19673">MKKLLFAGVMALGLFTATAQTKIGYINTDELIASMPEAAKAQAELQEYQTGLGQQYQDLQNELNTKDSIFVKDSTTYSPSKKEIKRKELIELYQKVQNYQQDSQEQYQAKANALITPIREKALNAIKTVAKEAGYSYIFNEDNLLVMPPSDNIIGLVKAKLGIKDAPKTAPAPVKKP</sequence>
<evidence type="ECO:0000256" key="3">
    <source>
        <dbReference type="SAM" id="SignalP"/>
    </source>
</evidence>
<keyword evidence="2 3" id="KW-0732">Signal</keyword>
<name>A0ABV8QSW8_9BACT</name>
<evidence type="ECO:0000313" key="4">
    <source>
        <dbReference type="EMBL" id="MFC4263307.1"/>
    </source>
</evidence>
<evidence type="ECO:0000256" key="1">
    <source>
        <dbReference type="ARBA" id="ARBA00009091"/>
    </source>
</evidence>
<dbReference type="PANTHER" id="PTHR35089">
    <property type="entry name" value="CHAPERONE PROTEIN SKP"/>
    <property type="match status" value="1"/>
</dbReference>
<organism evidence="4 5">
    <name type="scientific">Ferruginibacter yonginensis</name>
    <dbReference type="NCBI Taxonomy" id="1310416"/>
    <lineage>
        <taxon>Bacteria</taxon>
        <taxon>Pseudomonadati</taxon>
        <taxon>Bacteroidota</taxon>
        <taxon>Chitinophagia</taxon>
        <taxon>Chitinophagales</taxon>
        <taxon>Chitinophagaceae</taxon>
        <taxon>Ferruginibacter</taxon>
    </lineage>
</organism>
<comment type="caution">
    <text evidence="4">The sequence shown here is derived from an EMBL/GenBank/DDBJ whole genome shotgun (WGS) entry which is preliminary data.</text>
</comment>
<protein>
    <submittedName>
        <fullName evidence="4">OmpH family outer membrane protein</fullName>
    </submittedName>
</protein>
<accession>A0ABV8QSW8</accession>
<dbReference type="Gene3D" id="3.30.910.20">
    <property type="entry name" value="Skp domain"/>
    <property type="match status" value="1"/>
</dbReference>
<dbReference type="RefSeq" id="WP_379709689.1">
    <property type="nucleotide sequence ID" value="NZ_JBHSCZ010000002.1"/>
</dbReference>
<dbReference type="Pfam" id="PF03938">
    <property type="entry name" value="OmpH"/>
    <property type="match status" value="1"/>
</dbReference>
<proteinExistence type="inferred from homology"/>
<reference evidence="5" key="1">
    <citation type="journal article" date="2019" name="Int. J. Syst. Evol. Microbiol.">
        <title>The Global Catalogue of Microorganisms (GCM) 10K type strain sequencing project: providing services to taxonomists for standard genome sequencing and annotation.</title>
        <authorList>
            <consortium name="The Broad Institute Genomics Platform"/>
            <consortium name="The Broad Institute Genome Sequencing Center for Infectious Disease"/>
            <person name="Wu L."/>
            <person name="Ma J."/>
        </authorList>
    </citation>
    <scope>NUCLEOTIDE SEQUENCE [LARGE SCALE GENOMIC DNA]</scope>
    <source>
        <strain evidence="5">CECT 8289</strain>
    </source>
</reference>
<dbReference type="InterPro" id="IPR024930">
    <property type="entry name" value="Skp_dom_sf"/>
</dbReference>
<dbReference type="SMART" id="SM00935">
    <property type="entry name" value="OmpH"/>
    <property type="match status" value="1"/>
</dbReference>
<dbReference type="EMBL" id="JBHSCZ010000002">
    <property type="protein sequence ID" value="MFC4263307.1"/>
    <property type="molecule type" value="Genomic_DNA"/>
</dbReference>
<keyword evidence="5" id="KW-1185">Reference proteome</keyword>
<feature type="signal peptide" evidence="3">
    <location>
        <begin position="1"/>
        <end position="19"/>
    </location>
</feature>
<dbReference type="Proteomes" id="UP001595907">
    <property type="component" value="Unassembled WGS sequence"/>
</dbReference>
<gene>
    <name evidence="4" type="ORF">ACFOWM_10485</name>
</gene>
<dbReference type="InterPro" id="IPR005632">
    <property type="entry name" value="Chaperone_Skp"/>
</dbReference>